<dbReference type="Pfam" id="PF04773">
    <property type="entry name" value="FecR"/>
    <property type="match status" value="1"/>
</dbReference>
<organism evidence="4 5">
    <name type="scientific">Sphingobacterium haloxyli</name>
    <dbReference type="NCBI Taxonomy" id="2100533"/>
    <lineage>
        <taxon>Bacteria</taxon>
        <taxon>Pseudomonadati</taxon>
        <taxon>Bacteroidota</taxon>
        <taxon>Sphingobacteriia</taxon>
        <taxon>Sphingobacteriales</taxon>
        <taxon>Sphingobacteriaceae</taxon>
        <taxon>Sphingobacterium</taxon>
    </lineage>
</organism>
<dbReference type="GO" id="GO:0016989">
    <property type="term" value="F:sigma factor antagonist activity"/>
    <property type="evidence" value="ECO:0007669"/>
    <property type="project" value="TreeGrafter"/>
</dbReference>
<dbReference type="Proteomes" id="UP000239711">
    <property type="component" value="Unassembled WGS sequence"/>
</dbReference>
<feature type="domain" description="Protein FecR C-terminal" evidence="3">
    <location>
        <begin position="248"/>
        <end position="315"/>
    </location>
</feature>
<accession>A0A2S9IYB4</accession>
<keyword evidence="5" id="KW-1185">Reference proteome</keyword>
<evidence type="ECO:0000259" key="3">
    <source>
        <dbReference type="Pfam" id="PF16344"/>
    </source>
</evidence>
<dbReference type="Gene3D" id="2.60.120.1440">
    <property type="match status" value="1"/>
</dbReference>
<keyword evidence="1" id="KW-0812">Transmembrane</keyword>
<evidence type="ECO:0000259" key="2">
    <source>
        <dbReference type="Pfam" id="PF04773"/>
    </source>
</evidence>
<dbReference type="InterPro" id="IPR012373">
    <property type="entry name" value="Ferrdict_sens_TM"/>
</dbReference>
<dbReference type="Pfam" id="PF16344">
    <property type="entry name" value="FecR_C"/>
    <property type="match status" value="1"/>
</dbReference>
<reference evidence="4 5" key="1">
    <citation type="submission" date="2018-02" db="EMBL/GenBank/DDBJ databases">
        <title>The draft genome of Sphingobacterium sp. 5JN-11.</title>
        <authorList>
            <person name="Liu L."/>
            <person name="Li L."/>
            <person name="Liang L."/>
            <person name="Zhang X."/>
            <person name="Wang T."/>
        </authorList>
    </citation>
    <scope>NUCLEOTIDE SEQUENCE [LARGE SCALE GENOMIC DNA]</scope>
    <source>
        <strain evidence="4 5">5JN-11</strain>
    </source>
</reference>
<keyword evidence="1" id="KW-1133">Transmembrane helix</keyword>
<evidence type="ECO:0008006" key="6">
    <source>
        <dbReference type="Google" id="ProtNLM"/>
    </source>
</evidence>
<dbReference type="InterPro" id="IPR032508">
    <property type="entry name" value="FecR_C"/>
</dbReference>
<dbReference type="AlphaFoldDB" id="A0A2S9IYB4"/>
<dbReference type="InterPro" id="IPR006860">
    <property type="entry name" value="FecR"/>
</dbReference>
<evidence type="ECO:0000256" key="1">
    <source>
        <dbReference type="SAM" id="Phobius"/>
    </source>
</evidence>
<dbReference type="PANTHER" id="PTHR30273">
    <property type="entry name" value="PERIPLASMIC SIGNAL SENSOR AND SIGMA FACTOR ACTIVATOR FECR-RELATED"/>
    <property type="match status" value="1"/>
</dbReference>
<dbReference type="PANTHER" id="PTHR30273:SF2">
    <property type="entry name" value="PROTEIN FECR"/>
    <property type="match status" value="1"/>
</dbReference>
<protein>
    <recommendedName>
        <fullName evidence="6">Iron dicitrate transport regulator FecR</fullName>
    </recommendedName>
</protein>
<evidence type="ECO:0000313" key="4">
    <source>
        <dbReference type="EMBL" id="PRD45524.1"/>
    </source>
</evidence>
<dbReference type="PIRSF" id="PIRSF018266">
    <property type="entry name" value="FecR"/>
    <property type="match status" value="1"/>
</dbReference>
<keyword evidence="1" id="KW-0472">Membrane</keyword>
<sequence>MRELIDKYLRGTISEDERATLEGILARYGYQLDDIPTEEDDSYAPDVHSSARMRANILHANSARKYPKNTIWRWSLHIAASLIALFTIAYLLNNSQKQNNDDVWLVTENPGTGILKITLSDSSKIWLNARSKIAYPKNYNQVARQLRLTGEAYFDVKRDTLKPFTVFADSLAIEVLGTSFVVTNYPEERKRSVAVVSGRVQSYIKGNSQPAQVLHPGDQFGYLVDNKEVIRGHVDDVDELHAWREGTLVFRDEALETVTSALSRRYQVDFTFTDEQVKKKSITIKIRNEPLTTVMKVLQAVSDISYEIDGNQIHIQ</sequence>
<gene>
    <name evidence="4" type="ORF">C5745_18215</name>
</gene>
<proteinExistence type="predicted"/>
<feature type="domain" description="FecR protein" evidence="2">
    <location>
        <begin position="113"/>
        <end position="201"/>
    </location>
</feature>
<dbReference type="RefSeq" id="WP_105718448.1">
    <property type="nucleotide sequence ID" value="NZ_PVBQ01000020.1"/>
</dbReference>
<feature type="transmembrane region" description="Helical" evidence="1">
    <location>
        <begin position="74"/>
        <end position="92"/>
    </location>
</feature>
<evidence type="ECO:0000313" key="5">
    <source>
        <dbReference type="Proteomes" id="UP000239711"/>
    </source>
</evidence>
<comment type="caution">
    <text evidence="4">The sequence shown here is derived from an EMBL/GenBank/DDBJ whole genome shotgun (WGS) entry which is preliminary data.</text>
</comment>
<name>A0A2S9IYB4_9SPHI</name>
<dbReference type="EMBL" id="PVBQ01000020">
    <property type="protein sequence ID" value="PRD45524.1"/>
    <property type="molecule type" value="Genomic_DNA"/>
</dbReference>
<dbReference type="Gene3D" id="3.55.50.30">
    <property type="match status" value="1"/>
</dbReference>
<dbReference type="OrthoDB" id="1523735at2"/>